<organism evidence="1">
    <name type="scientific">Glycine soja</name>
    <name type="common">Wild soybean</name>
    <dbReference type="NCBI Taxonomy" id="3848"/>
    <lineage>
        <taxon>Eukaryota</taxon>
        <taxon>Viridiplantae</taxon>
        <taxon>Streptophyta</taxon>
        <taxon>Embryophyta</taxon>
        <taxon>Tracheophyta</taxon>
        <taxon>Spermatophyta</taxon>
        <taxon>Magnoliopsida</taxon>
        <taxon>eudicotyledons</taxon>
        <taxon>Gunneridae</taxon>
        <taxon>Pentapetalae</taxon>
        <taxon>rosids</taxon>
        <taxon>fabids</taxon>
        <taxon>Fabales</taxon>
        <taxon>Fabaceae</taxon>
        <taxon>Papilionoideae</taxon>
        <taxon>50 kb inversion clade</taxon>
        <taxon>NPAAA clade</taxon>
        <taxon>indigoferoid/millettioid clade</taxon>
        <taxon>Phaseoleae</taxon>
        <taxon>Glycine</taxon>
        <taxon>Glycine subgen. Soja</taxon>
    </lineage>
</organism>
<reference evidence="1" key="1">
    <citation type="submission" date="2014-07" db="EMBL/GenBank/DDBJ databases">
        <title>Identification of a novel salt tolerance gene in wild soybean by whole-genome sequencing.</title>
        <authorList>
            <person name="Lam H.-M."/>
            <person name="Qi X."/>
            <person name="Li M.-W."/>
            <person name="Liu X."/>
            <person name="Xie M."/>
            <person name="Ni M."/>
            <person name="Xu X."/>
        </authorList>
    </citation>
    <scope>NUCLEOTIDE SEQUENCE [LARGE SCALE GENOMIC DNA]</scope>
    <source>
        <tissue evidence="1">Root</tissue>
    </source>
</reference>
<proteinExistence type="predicted"/>
<dbReference type="EMBL" id="KN661242">
    <property type="protein sequence ID" value="KHN15231.1"/>
    <property type="molecule type" value="Genomic_DNA"/>
</dbReference>
<dbReference type="AlphaFoldDB" id="A0A0B2Q0X3"/>
<dbReference type="Proteomes" id="UP000053555">
    <property type="component" value="Unassembled WGS sequence"/>
</dbReference>
<protein>
    <submittedName>
        <fullName evidence="1">Uncharacterized protein</fullName>
    </submittedName>
</protein>
<name>A0A0B2Q0X3_GLYSO</name>
<gene>
    <name evidence="1" type="ORF">glysoja_050181</name>
</gene>
<evidence type="ECO:0000313" key="1">
    <source>
        <dbReference type="EMBL" id="KHN15231.1"/>
    </source>
</evidence>
<accession>A0A0B2Q0X3</accession>
<sequence>MKELFTLLRKCGNLLQNQEWDTEDASQIATEVCGFVTILSGTFLHKTKDIANRPVELPVFTSTPQHDNSHSGT</sequence>